<keyword evidence="2 8" id="KW-0813">Transport</keyword>
<accession>A0A291MUN3</accession>
<evidence type="ECO:0000256" key="5">
    <source>
        <dbReference type="ARBA" id="ARBA00023077"/>
    </source>
</evidence>
<evidence type="ECO:0000256" key="2">
    <source>
        <dbReference type="ARBA" id="ARBA00022448"/>
    </source>
</evidence>
<evidence type="ECO:0000256" key="6">
    <source>
        <dbReference type="ARBA" id="ARBA00023136"/>
    </source>
</evidence>
<evidence type="ECO:0000256" key="4">
    <source>
        <dbReference type="ARBA" id="ARBA00022692"/>
    </source>
</evidence>
<dbReference type="Proteomes" id="UP000219422">
    <property type="component" value="Chromosome"/>
</dbReference>
<evidence type="ECO:0000313" key="14">
    <source>
        <dbReference type="Proteomes" id="UP000219422"/>
    </source>
</evidence>
<keyword evidence="5 9" id="KW-0798">TonB box</keyword>
<dbReference type="InterPro" id="IPR036942">
    <property type="entry name" value="Beta-barrel_TonB_sf"/>
</dbReference>
<evidence type="ECO:0000259" key="12">
    <source>
        <dbReference type="Pfam" id="PF07715"/>
    </source>
</evidence>
<keyword evidence="6 8" id="KW-0472">Membrane</keyword>
<dbReference type="InterPro" id="IPR039426">
    <property type="entry name" value="TonB-dep_rcpt-like"/>
</dbReference>
<dbReference type="PANTHER" id="PTHR47234:SF3">
    <property type="entry name" value="SECRETIN_TONB SHORT N-TERMINAL DOMAIN-CONTAINING PROTEIN"/>
    <property type="match status" value="1"/>
</dbReference>
<reference evidence="13 14" key="1">
    <citation type="submission" date="2017-10" db="EMBL/GenBank/DDBJ databases">
        <title>Sphingobium yanoikuyae S72.</title>
        <authorList>
            <person name="Sanchez E."/>
            <person name="Bustos P."/>
            <person name="Mendoza P."/>
            <person name="Guo X."/>
            <person name="Mendoza A."/>
        </authorList>
    </citation>
    <scope>NUCLEOTIDE SEQUENCE [LARGE SCALE GENOMIC DNA]</scope>
    <source>
        <strain evidence="13 14">S72</strain>
    </source>
</reference>
<keyword evidence="13" id="KW-0675">Receptor</keyword>
<evidence type="ECO:0000256" key="10">
    <source>
        <dbReference type="SAM" id="MobiDB-lite"/>
    </source>
</evidence>
<dbReference type="InterPro" id="IPR012910">
    <property type="entry name" value="Plug_dom"/>
</dbReference>
<dbReference type="Pfam" id="PF07715">
    <property type="entry name" value="Plug"/>
    <property type="match status" value="1"/>
</dbReference>
<evidence type="ECO:0000256" key="8">
    <source>
        <dbReference type="PROSITE-ProRule" id="PRU01360"/>
    </source>
</evidence>
<comment type="subcellular location">
    <subcellularLocation>
        <location evidence="1 8">Cell outer membrane</location>
        <topology evidence="1 8">Multi-pass membrane protein</topology>
    </subcellularLocation>
</comment>
<keyword evidence="3 8" id="KW-1134">Transmembrane beta strand</keyword>
<evidence type="ECO:0000256" key="9">
    <source>
        <dbReference type="RuleBase" id="RU003357"/>
    </source>
</evidence>
<evidence type="ECO:0000256" key="7">
    <source>
        <dbReference type="ARBA" id="ARBA00023237"/>
    </source>
</evidence>
<dbReference type="Gene3D" id="2.170.130.10">
    <property type="entry name" value="TonB-dependent receptor, plug domain"/>
    <property type="match status" value="1"/>
</dbReference>
<dbReference type="CDD" id="cd01347">
    <property type="entry name" value="ligand_gated_channel"/>
    <property type="match status" value="1"/>
</dbReference>
<dbReference type="PANTHER" id="PTHR47234">
    <property type="match status" value="1"/>
</dbReference>
<dbReference type="SUPFAM" id="SSF56935">
    <property type="entry name" value="Porins"/>
    <property type="match status" value="1"/>
</dbReference>
<feature type="domain" description="TonB-dependent receptor plug" evidence="12">
    <location>
        <begin position="126"/>
        <end position="239"/>
    </location>
</feature>
<dbReference type="Pfam" id="PF00593">
    <property type="entry name" value="TonB_dep_Rec_b-barrel"/>
    <property type="match status" value="1"/>
</dbReference>
<dbReference type="InterPro" id="IPR000531">
    <property type="entry name" value="Beta-barrel_TonB"/>
</dbReference>
<dbReference type="AlphaFoldDB" id="A0A291MUN3"/>
<keyword evidence="4 8" id="KW-0812">Transmembrane</keyword>
<dbReference type="KEGG" id="sya:A6768_00830"/>
<gene>
    <name evidence="13" type="ORF">A6768_00830</name>
</gene>
<evidence type="ECO:0000259" key="11">
    <source>
        <dbReference type="Pfam" id="PF00593"/>
    </source>
</evidence>
<dbReference type="Gene3D" id="2.40.170.20">
    <property type="entry name" value="TonB-dependent receptor, beta-barrel domain"/>
    <property type="match status" value="1"/>
</dbReference>
<evidence type="ECO:0000256" key="3">
    <source>
        <dbReference type="ARBA" id="ARBA00022452"/>
    </source>
</evidence>
<feature type="domain" description="TonB-dependent receptor-like beta-barrel" evidence="11">
    <location>
        <begin position="420"/>
        <end position="957"/>
    </location>
</feature>
<name>A0A291MUN3_SPHYA</name>
<evidence type="ECO:0000313" key="13">
    <source>
        <dbReference type="EMBL" id="ATI78675.1"/>
    </source>
</evidence>
<evidence type="ECO:0000256" key="1">
    <source>
        <dbReference type="ARBA" id="ARBA00004571"/>
    </source>
</evidence>
<dbReference type="GO" id="GO:0009279">
    <property type="term" value="C:cell outer membrane"/>
    <property type="evidence" value="ECO:0007669"/>
    <property type="project" value="UniProtKB-SubCell"/>
</dbReference>
<organism evidence="13 14">
    <name type="scientific">Sphingobium yanoikuyae</name>
    <name type="common">Sphingomonas yanoikuyae</name>
    <dbReference type="NCBI Taxonomy" id="13690"/>
    <lineage>
        <taxon>Bacteria</taxon>
        <taxon>Pseudomonadati</taxon>
        <taxon>Pseudomonadota</taxon>
        <taxon>Alphaproteobacteria</taxon>
        <taxon>Sphingomonadales</taxon>
        <taxon>Sphingomonadaceae</taxon>
        <taxon>Sphingobium</taxon>
    </lineage>
</organism>
<keyword evidence="7 8" id="KW-0998">Cell outer membrane</keyword>
<sequence length="995" mass="106658">MQVLHGSPFQQHWTGTRQRSIVLVRDKSKSSHSLQEHVSRPAPGRREHIKIWEDAVNHLFTIKTRSVLRRGAATSAIMLAAMAGPSWGQVEPATVAGQEDASKAAEPAVADIVVTGSRITRSGFTAPTPTTVVGLADIQKAAPANIADFVNQMPQVSGSSTTRTGNNNTSTGTNGLNTLNLRSLGSNRTLVLLDGRRVVASAVNSAVDVNNLPSALVERVDIVTGGASAAYGSDAVAGVVNFVLQKKFTGIKGSLSGGITDRGDDENATGYLAYGTPFADGRGHVLLSVEGAYQAGINSIDRSKRSWFKQTNLLSNPAYTPTNGQPQRIIASNVNYSNVAKGGVITTTGLANTQFGEGGVPMPFQLGSPISSPLMVGGNSWYEGDVNALDSELKRWAAFGRVSYDLTDDVTLIAEGSYGYSRTNNLSAYQRYQGNLTMSASNPFLDATIRDRAAQQGIGSFRYGYSTYDLGRPENEATRKTYRAVLGLEGTVFDDWRWDAYYQYGQTDTRSVLYNTTNVARFAEAIDAVRDANGRIVCRSTLTAPGNGCVPLNIFGHGVADPAAVAYVKGTAWQQLSLKQNVAAASISGEPFDLWAGPVSLAVGAEYRKEEVSGSGDDVSAVNGFYTGNFKGTNGSYDVKEAYAEIVVPLAENMPFLRSLELNAAGRYTDYSTSGSVETWKLGLSWKPINDLRLRGVLSRDIRAANLGELFTAGQTGAVDVLDPANGLASVRTTRVTIGNPQLRPEKADTVSVGAVYSPSWLPQFTTSIDYYSIKLKDAIASLGAQDLVDRCYRGEQALCSNVERDADGNITRIITRPVNVAELKTRGVDVEASFRQPLADIAANLGGTVTLRVLGSHIARRTTINGGVRTEAAGQNTGDAPKWRWFATLGYDDEKVSGLVTLRTISGGVYDNSWQSGVDIDDNRIKGAAYVDLAGVYRFQTGTSKQLELFGKIENLFDKAPPVVAAIGGASLQTNPTLYDTIGRAYRIGVRFRY</sequence>
<dbReference type="EMBL" id="CP023741">
    <property type="protein sequence ID" value="ATI78675.1"/>
    <property type="molecule type" value="Genomic_DNA"/>
</dbReference>
<protein>
    <submittedName>
        <fullName evidence="13">TonB-dependent receptor</fullName>
    </submittedName>
</protein>
<feature type="region of interest" description="Disordered" evidence="10">
    <location>
        <begin position="156"/>
        <end position="179"/>
    </location>
</feature>
<comment type="similarity">
    <text evidence="8 9">Belongs to the TonB-dependent receptor family.</text>
</comment>
<dbReference type="PROSITE" id="PS52016">
    <property type="entry name" value="TONB_DEPENDENT_REC_3"/>
    <property type="match status" value="1"/>
</dbReference>
<dbReference type="InterPro" id="IPR037066">
    <property type="entry name" value="Plug_dom_sf"/>
</dbReference>
<proteinExistence type="inferred from homology"/>
<feature type="compositionally biased region" description="Low complexity" evidence="10">
    <location>
        <begin position="157"/>
        <end position="179"/>
    </location>
</feature>